<organism evidence="2 3">
    <name type="scientific">Halomonas salipaludis</name>
    <dbReference type="NCBI Taxonomy" id="2032625"/>
    <lineage>
        <taxon>Bacteria</taxon>
        <taxon>Pseudomonadati</taxon>
        <taxon>Pseudomonadota</taxon>
        <taxon>Gammaproteobacteria</taxon>
        <taxon>Oceanospirillales</taxon>
        <taxon>Halomonadaceae</taxon>
        <taxon>Halomonas</taxon>
    </lineage>
</organism>
<protein>
    <submittedName>
        <fullName evidence="2">C4-dicarboxylate ABC transporter permease</fullName>
    </submittedName>
</protein>
<evidence type="ECO:0000313" key="2">
    <source>
        <dbReference type="EMBL" id="PAU76908.1"/>
    </source>
</evidence>
<proteinExistence type="predicted"/>
<reference evidence="2 3" key="1">
    <citation type="submission" date="2017-08" db="EMBL/GenBank/DDBJ databases">
        <title>Halomonas alkalisoli sp. nov., isolated from saline alkaline soil.</title>
        <authorList>
            <person name="Wang D."/>
            <person name="Zhang G."/>
        </authorList>
    </citation>
    <scope>NUCLEOTIDE SEQUENCE [LARGE SCALE GENOMIC DNA]</scope>
    <source>
        <strain evidence="2 3">WRN001</strain>
    </source>
</reference>
<dbReference type="AlphaFoldDB" id="A0A2A2EW63"/>
<feature type="non-terminal residue" evidence="2">
    <location>
        <position position="1"/>
    </location>
</feature>
<evidence type="ECO:0000256" key="1">
    <source>
        <dbReference type="SAM" id="Phobius"/>
    </source>
</evidence>
<accession>A0A2A2EW63</accession>
<evidence type="ECO:0000313" key="3">
    <source>
        <dbReference type="Proteomes" id="UP000217771"/>
    </source>
</evidence>
<keyword evidence="3" id="KW-1185">Reference proteome</keyword>
<keyword evidence="1" id="KW-1133">Transmembrane helix</keyword>
<keyword evidence="1" id="KW-0812">Transmembrane</keyword>
<name>A0A2A2EW63_9GAMM</name>
<feature type="transmembrane region" description="Helical" evidence="1">
    <location>
        <begin position="34"/>
        <end position="56"/>
    </location>
</feature>
<gene>
    <name evidence="2" type="ORF">CK498_13130</name>
</gene>
<comment type="caution">
    <text evidence="2">The sequence shown here is derived from an EMBL/GenBank/DDBJ whole genome shotgun (WGS) entry which is preliminary data.</text>
</comment>
<feature type="transmembrane region" description="Helical" evidence="1">
    <location>
        <begin position="6"/>
        <end position="27"/>
    </location>
</feature>
<sequence length="110" mass="11557">TSTTSFKIGLAAFIVPFMFFYSPAILMEGSGLQILRVAVTATIGVVMLAAAVQAWYFGAVKAWQRLLLLAGAICMIYGGIYTDIAGLLVGIGLLLMQRGQSGGRPLPGTT</sequence>
<keyword evidence="1" id="KW-0472">Membrane</keyword>
<feature type="transmembrane region" description="Helical" evidence="1">
    <location>
        <begin position="68"/>
        <end position="95"/>
    </location>
</feature>
<dbReference type="EMBL" id="NSKB01000004">
    <property type="protein sequence ID" value="PAU76908.1"/>
    <property type="molecule type" value="Genomic_DNA"/>
</dbReference>
<dbReference type="Proteomes" id="UP000217771">
    <property type="component" value="Unassembled WGS sequence"/>
</dbReference>